<comment type="caution">
    <text evidence="1">The sequence shown here is derived from an EMBL/GenBank/DDBJ whole genome shotgun (WGS) entry which is preliminary data.</text>
</comment>
<proteinExistence type="predicted"/>
<evidence type="ECO:0000313" key="1">
    <source>
        <dbReference type="EMBL" id="MBD2535793.1"/>
    </source>
</evidence>
<protein>
    <submittedName>
        <fullName evidence="1">Uncharacterized protein</fullName>
    </submittedName>
</protein>
<gene>
    <name evidence="1" type="ORF">H6G97_43155</name>
</gene>
<organism evidence="1 2">
    <name type="scientific">Nostoc flagelliforme FACHB-838</name>
    <dbReference type="NCBI Taxonomy" id="2692904"/>
    <lineage>
        <taxon>Bacteria</taxon>
        <taxon>Bacillati</taxon>
        <taxon>Cyanobacteriota</taxon>
        <taxon>Cyanophyceae</taxon>
        <taxon>Nostocales</taxon>
        <taxon>Nostocaceae</taxon>
        <taxon>Nostoc</taxon>
    </lineage>
</organism>
<dbReference type="Proteomes" id="UP000623440">
    <property type="component" value="Unassembled WGS sequence"/>
</dbReference>
<evidence type="ECO:0000313" key="2">
    <source>
        <dbReference type="Proteomes" id="UP000623440"/>
    </source>
</evidence>
<accession>A0ABR8E2X7</accession>
<dbReference type="RefSeq" id="WP_190946593.1">
    <property type="nucleotide sequence ID" value="NZ_JACJSI010000333.1"/>
</dbReference>
<dbReference type="EMBL" id="JACJSI010000333">
    <property type="protein sequence ID" value="MBD2535793.1"/>
    <property type="molecule type" value="Genomic_DNA"/>
</dbReference>
<sequence>MKKIWTFWEFDHTLGSAVRVISTPLGLEIFAEDVFQIIAPELNNEKIVPLHIQSRERHVVIGEQVIIVKTLNSGAIYNLKGIVEEQMINNFTQWIRSNVLPIFQKDFFLEN</sequence>
<name>A0ABR8E2X7_9NOSO</name>
<reference evidence="1 2" key="1">
    <citation type="journal article" date="2020" name="ISME J.">
        <title>Comparative genomics reveals insights into cyanobacterial evolution and habitat adaptation.</title>
        <authorList>
            <person name="Chen M.Y."/>
            <person name="Teng W.K."/>
            <person name="Zhao L."/>
            <person name="Hu C.X."/>
            <person name="Zhou Y.K."/>
            <person name="Han B.P."/>
            <person name="Song L.R."/>
            <person name="Shu W.S."/>
        </authorList>
    </citation>
    <scope>NUCLEOTIDE SEQUENCE [LARGE SCALE GENOMIC DNA]</scope>
    <source>
        <strain evidence="1 2">FACHB-838</strain>
    </source>
</reference>
<keyword evidence="2" id="KW-1185">Reference proteome</keyword>